<protein>
    <submittedName>
        <fullName evidence="1">YbhB/YbcL family Raf kinase inhibitor-like protein</fullName>
    </submittedName>
</protein>
<proteinExistence type="predicted"/>
<dbReference type="SUPFAM" id="SSF49777">
    <property type="entry name" value="PEBP-like"/>
    <property type="match status" value="1"/>
</dbReference>
<accession>A0AAX4FXW4</accession>
<dbReference type="CDD" id="cd00865">
    <property type="entry name" value="PEBP_bact_arch"/>
    <property type="match status" value="1"/>
</dbReference>
<dbReference type="Gene3D" id="3.90.280.10">
    <property type="entry name" value="PEBP-like"/>
    <property type="match status" value="1"/>
</dbReference>
<dbReference type="InterPro" id="IPR005247">
    <property type="entry name" value="YbhB_YbcL/LppC-like"/>
</dbReference>
<dbReference type="Proteomes" id="UP001305652">
    <property type="component" value="Chromosome"/>
</dbReference>
<gene>
    <name evidence="1" type="ORF">R6Y96_01925</name>
</gene>
<organism evidence="1 2">
    <name type="scientific">Methanoculleus receptaculi</name>
    <dbReference type="NCBI Taxonomy" id="394967"/>
    <lineage>
        <taxon>Archaea</taxon>
        <taxon>Methanobacteriati</taxon>
        <taxon>Methanobacteriota</taxon>
        <taxon>Stenosarchaea group</taxon>
        <taxon>Methanomicrobia</taxon>
        <taxon>Methanomicrobiales</taxon>
        <taxon>Methanomicrobiaceae</taxon>
        <taxon>Methanoculleus</taxon>
    </lineage>
</organism>
<dbReference type="Pfam" id="PF01161">
    <property type="entry name" value="PBP"/>
    <property type="match status" value="1"/>
</dbReference>
<evidence type="ECO:0000313" key="1">
    <source>
        <dbReference type="EMBL" id="WOX58036.1"/>
    </source>
</evidence>
<keyword evidence="2" id="KW-1185">Reference proteome</keyword>
<dbReference type="GeneID" id="85731876"/>
<dbReference type="NCBIfam" id="TIGR00481">
    <property type="entry name" value="YbhB/YbcL family Raf kinase inhibitor-like protein"/>
    <property type="match status" value="1"/>
</dbReference>
<dbReference type="KEGG" id="mrc:R6Y96_01925"/>
<sequence>MEKLIVKLDFEVFPEEYTSRGANRSPPIRVEGLLPEIRSLAIMVMACPEEGASRVAWVIWNLPAVPQIPEGFPPGGEVDSPLHAVQGENDFGTLGYRGPAPDAGKPEAYLFRVYALDREVEIEAGSTWDEMVMAIRRSIKQVGEAIAFAEE</sequence>
<dbReference type="EMBL" id="CP137642">
    <property type="protein sequence ID" value="WOX58036.1"/>
    <property type="molecule type" value="Genomic_DNA"/>
</dbReference>
<evidence type="ECO:0000313" key="2">
    <source>
        <dbReference type="Proteomes" id="UP001305652"/>
    </source>
</evidence>
<name>A0AAX4FXW4_9EURY</name>
<reference evidence="1 2" key="1">
    <citation type="submission" date="2023-10" db="EMBL/GenBank/DDBJ databases">
        <title>The complete genome sequence of Methanoculleus receptaculi DSM 18860.</title>
        <authorList>
            <person name="Lai S.-J."/>
            <person name="You Y.-T."/>
            <person name="Chen S.-C."/>
        </authorList>
    </citation>
    <scope>NUCLEOTIDE SEQUENCE [LARGE SCALE GENOMIC DNA]</scope>
    <source>
        <strain evidence="1 2">DSM 18860</strain>
    </source>
</reference>
<dbReference type="InterPro" id="IPR008914">
    <property type="entry name" value="PEBP"/>
</dbReference>
<keyword evidence="1" id="KW-0649">Protein kinase inhibitor</keyword>
<dbReference type="RefSeq" id="WP_318621810.1">
    <property type="nucleotide sequence ID" value="NZ_CP137642.1"/>
</dbReference>
<dbReference type="GO" id="GO:0004860">
    <property type="term" value="F:protein kinase inhibitor activity"/>
    <property type="evidence" value="ECO:0007669"/>
    <property type="project" value="UniProtKB-KW"/>
</dbReference>
<dbReference type="InterPro" id="IPR036610">
    <property type="entry name" value="PEBP-like_sf"/>
</dbReference>
<dbReference type="AlphaFoldDB" id="A0AAX4FXW4"/>